<feature type="compositionally biased region" description="Polar residues" evidence="1">
    <location>
        <begin position="237"/>
        <end position="246"/>
    </location>
</feature>
<dbReference type="OrthoDB" id="62at2759"/>
<dbReference type="OMA" id="ADGHAIC"/>
<feature type="compositionally biased region" description="Low complexity" evidence="1">
    <location>
        <begin position="212"/>
        <end position="230"/>
    </location>
</feature>
<feature type="compositionally biased region" description="Low complexity" evidence="1">
    <location>
        <begin position="381"/>
        <end position="399"/>
    </location>
</feature>
<feature type="region of interest" description="Disordered" evidence="1">
    <location>
        <begin position="1"/>
        <end position="75"/>
    </location>
</feature>
<dbReference type="STRING" id="237631.A0A0D1E797"/>
<feature type="compositionally biased region" description="Polar residues" evidence="1">
    <location>
        <begin position="400"/>
        <end position="413"/>
    </location>
</feature>
<organism evidence="2 3">
    <name type="scientific">Mycosarcoma maydis</name>
    <name type="common">Corn smut fungus</name>
    <name type="synonym">Ustilago maydis</name>
    <dbReference type="NCBI Taxonomy" id="5270"/>
    <lineage>
        <taxon>Eukaryota</taxon>
        <taxon>Fungi</taxon>
        <taxon>Dikarya</taxon>
        <taxon>Basidiomycota</taxon>
        <taxon>Ustilaginomycotina</taxon>
        <taxon>Ustilaginomycetes</taxon>
        <taxon>Ustilaginales</taxon>
        <taxon>Ustilaginaceae</taxon>
        <taxon>Mycosarcoma</taxon>
    </lineage>
</organism>
<proteinExistence type="predicted"/>
<dbReference type="InParanoid" id="A0A0D1E797"/>
<feature type="compositionally biased region" description="Basic and acidic residues" evidence="1">
    <location>
        <begin position="303"/>
        <end position="316"/>
    </location>
</feature>
<name>A0A0D1E797_MYCMD</name>
<dbReference type="eggNOG" id="KOG4635">
    <property type="taxonomic scope" value="Eukaryota"/>
</dbReference>
<evidence type="ECO:0000313" key="2">
    <source>
        <dbReference type="EMBL" id="KIS71779.1"/>
    </source>
</evidence>
<dbReference type="GeneID" id="23561581"/>
<dbReference type="AlphaFoldDB" id="A0A0D1E797"/>
<dbReference type="GO" id="GO:0043161">
    <property type="term" value="P:proteasome-mediated ubiquitin-dependent protein catabolic process"/>
    <property type="evidence" value="ECO:0000318"/>
    <property type="project" value="GO_Central"/>
</dbReference>
<gene>
    <name evidence="2" type="ORF">UMAG_00212</name>
</gene>
<dbReference type="PANTHER" id="PTHR15898">
    <property type="entry name" value="BIFUNCTIONAL APOPTOSIS REGULATOR"/>
    <property type="match status" value="1"/>
</dbReference>
<feature type="region of interest" description="Disordered" evidence="1">
    <location>
        <begin position="381"/>
        <end position="448"/>
    </location>
</feature>
<feature type="compositionally biased region" description="Low complexity" evidence="1">
    <location>
        <begin position="824"/>
        <end position="834"/>
    </location>
</feature>
<evidence type="ECO:0000256" key="1">
    <source>
        <dbReference type="SAM" id="MobiDB-lite"/>
    </source>
</evidence>
<sequence>MTPGPSFTVPSTSSPAPGESIPVVSSSSAFSSTTDQRNATTAGDQSLNHNLNVNDNPSSSGTMRRSDPSSHAQPKHCARCGLLLDAIPSSQDRQPGLPRTPSSASISAPSPSSYAFAPDSVRSQHRLQPHQSLASAINAAAVVALSRILGTDESISTDADGHAICAQCAAQLVDTSASSPQASSASTDTIDTQHSQLAATSAVGRNGPPTDAANATHASSSPTTSSTSATVIPPTDAPQTHLTISVDNMGAGGDAALTQSAEDVHMQDPSSFPPLERAPITPALRAPPSPPGIGRSTSRGRIRFVEAEDTDGRDHAGAPLSSSSSVLGRSGSFSRSLSYNGPESVSSSSAPVVVSFPPSMVATPASETASALSLQSAHPFASSASLPAPSSHPQPSSRSGGTTDASVDSQTHVSAPANAAIGGVQHRRPSSVRRPRRSSSSTGPTTMPFAAVGISVASLSEDDDPFGPGAVSRPRLSDVPTHLIAEELYNAARHTRPASLISASTSTSLAASSAQHAAGIDPTRSIRYHPDPLSFSDTASDAILLVEAEGDTCHDETLRMDVDDDKVTHGLAAKWGKVRWFDPYKPDPLVELSRLRNPPKGRGCLYPGATFNGTQKSGRNSYDVTVRVVNVDLEASHLCGYLNIRGLTEDWPELTTYFDAEIIGDRYGFVTGKWGATEADDLKHWARFPPFRPLRSALSKPGLRFNHLNKPFVFMRWKEKFLVPDHRVRDINGASFAGFYYVCVELGESAGRPPAPTGQEARGRSTSNASMTSTDTRGRVSSAEATTLSQPPIAAAGGSGFSTGPAVSGQQWYAARTQRRRELSLSAPSYPSSYNTQTSYTSPDSPTQTYYHPIYHPHSPLPPSGPGFWPASPTSPHLPLTNSATEDPFADMWDDMEEDGYDDLGAMGKMSGFYFHENSEPYQQLSLHHTPEACSSSFEMR</sequence>
<dbReference type="RefSeq" id="XP_011386148.1">
    <property type="nucleotide sequence ID" value="XM_011387846.1"/>
</dbReference>
<feature type="region of interest" description="Disordered" evidence="1">
    <location>
        <begin position="88"/>
        <end position="113"/>
    </location>
</feature>
<dbReference type="VEuPathDB" id="FungiDB:UMAG_00212"/>
<dbReference type="EMBL" id="CM003140">
    <property type="protein sequence ID" value="KIS71779.1"/>
    <property type="molecule type" value="Genomic_DNA"/>
</dbReference>
<dbReference type="PANTHER" id="PTHR15898:SF18">
    <property type="entry name" value="GLUCOSE-INDUCED DEGRADATION PROTEIN 4 HOMOLOG"/>
    <property type="match status" value="1"/>
</dbReference>
<accession>A0A0D1E797</accession>
<reference evidence="2 3" key="1">
    <citation type="journal article" date="2006" name="Nature">
        <title>Insights from the genome of the biotrophic fungal plant pathogen Ustilago maydis.</title>
        <authorList>
            <person name="Kamper J."/>
            <person name="Kahmann R."/>
            <person name="Bolker M."/>
            <person name="Ma L.J."/>
            <person name="Brefort T."/>
            <person name="Saville B.J."/>
            <person name="Banuett F."/>
            <person name="Kronstad J.W."/>
            <person name="Gold S.E."/>
            <person name="Muller O."/>
            <person name="Perlin M.H."/>
            <person name="Wosten H.A."/>
            <person name="de Vries R."/>
            <person name="Ruiz-Herrera J."/>
            <person name="Reynaga-Pena C.G."/>
            <person name="Snetselaar K."/>
            <person name="McCann M."/>
            <person name="Perez-Martin J."/>
            <person name="Feldbrugge M."/>
            <person name="Basse C.W."/>
            <person name="Steinberg G."/>
            <person name="Ibeas J.I."/>
            <person name="Holloman W."/>
            <person name="Guzman P."/>
            <person name="Farman M."/>
            <person name="Stajich J.E."/>
            <person name="Sentandreu R."/>
            <person name="Gonzalez-Prieto J.M."/>
            <person name="Kennell J.C."/>
            <person name="Molina L."/>
            <person name="Schirawski J."/>
            <person name="Mendoza-Mendoza A."/>
            <person name="Greilinger D."/>
            <person name="Munch K."/>
            <person name="Rossel N."/>
            <person name="Scherer M."/>
            <person name="Vranes M."/>
            <person name="Ladendorf O."/>
            <person name="Vincon V."/>
            <person name="Fuchs U."/>
            <person name="Sandrock B."/>
            <person name="Meng S."/>
            <person name="Ho E.C."/>
            <person name="Cahill M.J."/>
            <person name="Boyce K.J."/>
            <person name="Klose J."/>
            <person name="Klosterman S.J."/>
            <person name="Deelstra H.J."/>
            <person name="Ortiz-Castellanos L."/>
            <person name="Li W."/>
            <person name="Sanchez-Alonso P."/>
            <person name="Schreier P.H."/>
            <person name="Hauser-Hahn I."/>
            <person name="Vaupel M."/>
            <person name="Koopmann E."/>
            <person name="Friedrich G."/>
            <person name="Voss H."/>
            <person name="Schluter T."/>
            <person name="Margolis J."/>
            <person name="Platt D."/>
            <person name="Swimmer C."/>
            <person name="Gnirke A."/>
            <person name="Chen F."/>
            <person name="Vysotskaia V."/>
            <person name="Mannhaupt G."/>
            <person name="Guldener U."/>
            <person name="Munsterkotter M."/>
            <person name="Haase D."/>
            <person name="Oesterheld M."/>
            <person name="Mewes H.W."/>
            <person name="Mauceli E.W."/>
            <person name="DeCaprio D."/>
            <person name="Wade C.M."/>
            <person name="Butler J."/>
            <person name="Young S."/>
            <person name="Jaffe D.B."/>
            <person name="Calvo S."/>
            <person name="Nusbaum C."/>
            <person name="Galagan J."/>
            <person name="Birren B.W."/>
        </authorList>
    </citation>
    <scope>NUCLEOTIDE SEQUENCE [LARGE SCALE GENOMIC DNA]</scope>
    <source>
        <strain evidence="3">DSM 14603 / FGSC 9021 / UM521</strain>
    </source>
</reference>
<feature type="compositionally biased region" description="Basic residues" evidence="1">
    <location>
        <begin position="425"/>
        <end position="437"/>
    </location>
</feature>
<evidence type="ECO:0000313" key="3">
    <source>
        <dbReference type="Proteomes" id="UP000000561"/>
    </source>
</evidence>
<feature type="compositionally biased region" description="Low complexity" evidence="1">
    <location>
        <begin position="101"/>
        <end position="113"/>
    </location>
</feature>
<dbReference type="Proteomes" id="UP000000561">
    <property type="component" value="Chromosome 1"/>
</dbReference>
<dbReference type="GO" id="GO:0061630">
    <property type="term" value="F:ubiquitin protein ligase activity"/>
    <property type="evidence" value="ECO:0000318"/>
    <property type="project" value="GO_Central"/>
</dbReference>
<feature type="compositionally biased region" description="Polar residues" evidence="1">
    <location>
        <begin position="835"/>
        <end position="847"/>
    </location>
</feature>
<dbReference type="InterPro" id="IPR018618">
    <property type="entry name" value="GID4/10-like"/>
</dbReference>
<feature type="region of interest" description="Disordered" evidence="1">
    <location>
        <begin position="201"/>
        <end position="350"/>
    </location>
</feature>
<feature type="region of interest" description="Disordered" evidence="1">
    <location>
        <begin position="752"/>
        <end position="847"/>
    </location>
</feature>
<keyword evidence="3" id="KW-1185">Reference proteome</keyword>
<dbReference type="KEGG" id="uma:UMAG_00212"/>
<protein>
    <submittedName>
        <fullName evidence="2">Uncharacterized protein</fullName>
    </submittedName>
</protein>
<dbReference type="Pfam" id="PF09783">
    <property type="entry name" value="Vac_ImportDeg"/>
    <property type="match status" value="1"/>
</dbReference>
<feature type="compositionally biased region" description="Low complexity" evidence="1">
    <location>
        <begin position="320"/>
        <end position="350"/>
    </location>
</feature>
<feature type="compositionally biased region" description="Polar residues" evidence="1">
    <location>
        <begin position="764"/>
        <end position="775"/>
    </location>
</feature>
<feature type="compositionally biased region" description="Polar residues" evidence="1">
    <location>
        <begin position="33"/>
        <end position="63"/>
    </location>
</feature>